<dbReference type="Gene3D" id="3.40.30.10">
    <property type="entry name" value="Glutaredoxin"/>
    <property type="match status" value="1"/>
</dbReference>
<dbReference type="CDD" id="cd03023">
    <property type="entry name" value="DsbA_Com1_like"/>
    <property type="match status" value="1"/>
</dbReference>
<dbReference type="Pfam" id="PF01323">
    <property type="entry name" value="DSBA"/>
    <property type="match status" value="1"/>
</dbReference>
<feature type="region of interest" description="Disordered" evidence="5">
    <location>
        <begin position="32"/>
        <end position="57"/>
    </location>
</feature>
<comment type="caution">
    <text evidence="7">The sequence shown here is derived from an EMBL/GenBank/DDBJ whole genome shotgun (WGS) entry which is preliminary data.</text>
</comment>
<dbReference type="Proteomes" id="UP000562982">
    <property type="component" value="Unassembled WGS sequence"/>
</dbReference>
<dbReference type="PANTHER" id="PTHR13887">
    <property type="entry name" value="GLUTATHIONE S-TRANSFERASE KAPPA"/>
    <property type="match status" value="1"/>
</dbReference>
<dbReference type="Pfam" id="PF18312">
    <property type="entry name" value="ScsC_N"/>
    <property type="match status" value="1"/>
</dbReference>
<dbReference type="PANTHER" id="PTHR13887:SF14">
    <property type="entry name" value="DISULFIDE BOND FORMATION PROTEIN D"/>
    <property type="match status" value="1"/>
</dbReference>
<evidence type="ECO:0000256" key="1">
    <source>
        <dbReference type="ARBA" id="ARBA00022729"/>
    </source>
</evidence>
<dbReference type="InterPro" id="IPR036249">
    <property type="entry name" value="Thioredoxin-like_sf"/>
</dbReference>
<dbReference type="InterPro" id="IPR013766">
    <property type="entry name" value="Thioredoxin_domain"/>
</dbReference>
<keyword evidence="3" id="KW-1015">Disulfide bond</keyword>
<reference evidence="7 8" key="1">
    <citation type="submission" date="2020-04" db="EMBL/GenBank/DDBJ databases">
        <title>Description of novel Gluconacetobacter.</title>
        <authorList>
            <person name="Sombolestani A."/>
        </authorList>
    </citation>
    <scope>NUCLEOTIDE SEQUENCE [LARGE SCALE GENOMIC DNA]</scope>
    <source>
        <strain evidence="7 8">LMG 1382</strain>
    </source>
</reference>
<dbReference type="InterPro" id="IPR041205">
    <property type="entry name" value="ScsC_N"/>
</dbReference>
<gene>
    <name evidence="7" type="ORF">HLH32_15545</name>
</gene>
<accession>A0A7W4JMY2</accession>
<evidence type="ECO:0000256" key="2">
    <source>
        <dbReference type="ARBA" id="ARBA00023002"/>
    </source>
</evidence>
<evidence type="ECO:0000313" key="7">
    <source>
        <dbReference type="EMBL" id="MBB2187766.1"/>
    </source>
</evidence>
<dbReference type="AlphaFoldDB" id="A0A7W4JMY2"/>
<evidence type="ECO:0000256" key="5">
    <source>
        <dbReference type="SAM" id="MobiDB-lite"/>
    </source>
</evidence>
<evidence type="ECO:0000259" key="6">
    <source>
        <dbReference type="PROSITE" id="PS51352"/>
    </source>
</evidence>
<feature type="compositionally biased region" description="Basic and acidic residues" evidence="5">
    <location>
        <begin position="41"/>
        <end position="51"/>
    </location>
</feature>
<keyword evidence="4" id="KW-0676">Redox-active center</keyword>
<evidence type="ECO:0000256" key="3">
    <source>
        <dbReference type="ARBA" id="ARBA00023157"/>
    </source>
</evidence>
<dbReference type="SUPFAM" id="SSF52833">
    <property type="entry name" value="Thioredoxin-like"/>
    <property type="match status" value="1"/>
</dbReference>
<name>A0A7W4JMY2_GLULI</name>
<keyword evidence="2" id="KW-0560">Oxidoreductase</keyword>
<dbReference type="GO" id="GO:0016491">
    <property type="term" value="F:oxidoreductase activity"/>
    <property type="evidence" value="ECO:0007669"/>
    <property type="project" value="UniProtKB-KW"/>
</dbReference>
<protein>
    <submittedName>
        <fullName evidence="7">DsbA family protein</fullName>
    </submittedName>
</protein>
<feature type="domain" description="Thioredoxin" evidence="6">
    <location>
        <begin position="119"/>
        <end position="312"/>
    </location>
</feature>
<evidence type="ECO:0000256" key="4">
    <source>
        <dbReference type="ARBA" id="ARBA00023284"/>
    </source>
</evidence>
<evidence type="ECO:0000313" key="8">
    <source>
        <dbReference type="Proteomes" id="UP000562982"/>
    </source>
</evidence>
<keyword evidence="1" id="KW-0732">Signal</keyword>
<proteinExistence type="predicted"/>
<organism evidence="7 8">
    <name type="scientific">Gluconacetobacter liquefaciens</name>
    <name type="common">Acetobacter liquefaciens</name>
    <dbReference type="NCBI Taxonomy" id="89584"/>
    <lineage>
        <taxon>Bacteria</taxon>
        <taxon>Pseudomonadati</taxon>
        <taxon>Pseudomonadota</taxon>
        <taxon>Alphaproteobacteria</taxon>
        <taxon>Acetobacterales</taxon>
        <taxon>Acetobacteraceae</taxon>
        <taxon>Gluconacetobacter</taxon>
    </lineage>
</organism>
<dbReference type="PROSITE" id="PS51352">
    <property type="entry name" value="THIOREDOXIN_2"/>
    <property type="match status" value="1"/>
</dbReference>
<sequence length="313" mass="33741">MPRHERPGLSGISGLLEHRQLAISPAALPHPPILLYRHPPRPPDTKPERRRPPLSFFSSRSLPGLRTALPAGIGLMLALSSTARADDSFTPAQRKEIVTIVRDALKTDPSILSDAITALRAGAEAQEQTRTRDALVAHRAALTTPAPTDAILGAPNARTTVIEFYDPRCPYCRKVLADLDRLVHDDPNVRIVEKVIPVLGPASVLTAQAIAASALQGGHDAYFRMQRAIMTDTTKPDTARIRLLAKQAGLDADRLVADMAGPAVAATLRANSELAEAIHLEGTPTFVFDARYVIPGAVDYDGLKAAVDKTRHN</sequence>
<dbReference type="EMBL" id="JABEQI010000011">
    <property type="protein sequence ID" value="MBB2187766.1"/>
    <property type="molecule type" value="Genomic_DNA"/>
</dbReference>
<dbReference type="InterPro" id="IPR001853">
    <property type="entry name" value="DSBA-like_thioredoxin_dom"/>
</dbReference>